<name>A0AAE0NGD2_9PEZI</name>
<dbReference type="Proteomes" id="UP001285441">
    <property type="component" value="Unassembled WGS sequence"/>
</dbReference>
<reference evidence="1" key="2">
    <citation type="submission" date="2023-06" db="EMBL/GenBank/DDBJ databases">
        <authorList>
            <consortium name="Lawrence Berkeley National Laboratory"/>
            <person name="Haridas S."/>
            <person name="Hensen N."/>
            <person name="Bonometti L."/>
            <person name="Westerberg I."/>
            <person name="Brannstrom I.O."/>
            <person name="Guillou S."/>
            <person name="Cros-Aarteil S."/>
            <person name="Calhoun S."/>
            <person name="Kuo A."/>
            <person name="Mondo S."/>
            <person name="Pangilinan J."/>
            <person name="Riley R."/>
            <person name="LaButti K."/>
            <person name="Andreopoulos B."/>
            <person name="Lipzen A."/>
            <person name="Chen C."/>
            <person name="Yanf M."/>
            <person name="Daum C."/>
            <person name="Ng V."/>
            <person name="Clum A."/>
            <person name="Steindorff A."/>
            <person name="Ohm R."/>
            <person name="Martin F."/>
            <person name="Silar P."/>
            <person name="Natvig D."/>
            <person name="Lalanne C."/>
            <person name="Gautier V."/>
            <person name="Ament-velasquez S.L."/>
            <person name="Kruys A."/>
            <person name="Hutchinson M.I."/>
            <person name="Powell A.J."/>
            <person name="Barry K."/>
            <person name="Miller A.N."/>
            <person name="Grigoriev I.V."/>
            <person name="Debuchy R."/>
            <person name="Gladieux P."/>
            <person name="Thoren M.H."/>
            <person name="Johannesson H."/>
        </authorList>
    </citation>
    <scope>NUCLEOTIDE SEQUENCE</scope>
    <source>
        <strain evidence="1">CBS 232.78</strain>
    </source>
</reference>
<accession>A0AAE0NGD2</accession>
<sequence>MSRVLTKVTAQGKKMASAPQSQDKSAEFVAGKLGNFSAVVFRITSNTLPARGYELDTWKIAQAHSASDTPFPPAPFPDNCHSYEAGRMHDFGPRPGPGNASAADISSAMGALVLTGSGVGSTGRSQVDAVDFHVYHYRDPRPEHEEFVQLLLGNLPNVRHLRVGVRPVDVCALYPWHRVAVDVGGGFGGAFGGGVGAGVGTGAGVEFNERLPNHPAQALVQGLALWSGRNARCESVHRVKEYSPSSQRVHHRHRISFLEVLQGAGGVHMPGYGGEDTLVCCTSCTSQNAVQKFHSMHANMLRFGQGEAVTLHTPDEDDN</sequence>
<evidence type="ECO:0000313" key="1">
    <source>
        <dbReference type="EMBL" id="KAK3381048.1"/>
    </source>
</evidence>
<proteinExistence type="predicted"/>
<comment type="caution">
    <text evidence="1">The sequence shown here is derived from an EMBL/GenBank/DDBJ whole genome shotgun (WGS) entry which is preliminary data.</text>
</comment>
<organism evidence="1 2">
    <name type="scientific">Podospora didyma</name>
    <dbReference type="NCBI Taxonomy" id="330526"/>
    <lineage>
        <taxon>Eukaryota</taxon>
        <taxon>Fungi</taxon>
        <taxon>Dikarya</taxon>
        <taxon>Ascomycota</taxon>
        <taxon>Pezizomycotina</taxon>
        <taxon>Sordariomycetes</taxon>
        <taxon>Sordariomycetidae</taxon>
        <taxon>Sordariales</taxon>
        <taxon>Podosporaceae</taxon>
        <taxon>Podospora</taxon>
    </lineage>
</organism>
<gene>
    <name evidence="1" type="ORF">B0H63DRAFT_560821</name>
</gene>
<dbReference type="AlphaFoldDB" id="A0AAE0NGD2"/>
<protein>
    <submittedName>
        <fullName evidence="1">Uncharacterized protein</fullName>
    </submittedName>
</protein>
<reference evidence="1" key="1">
    <citation type="journal article" date="2023" name="Mol. Phylogenet. Evol.">
        <title>Genome-scale phylogeny and comparative genomics of the fungal order Sordariales.</title>
        <authorList>
            <person name="Hensen N."/>
            <person name="Bonometti L."/>
            <person name="Westerberg I."/>
            <person name="Brannstrom I.O."/>
            <person name="Guillou S."/>
            <person name="Cros-Aarteil S."/>
            <person name="Calhoun S."/>
            <person name="Haridas S."/>
            <person name="Kuo A."/>
            <person name="Mondo S."/>
            <person name="Pangilinan J."/>
            <person name="Riley R."/>
            <person name="LaButti K."/>
            <person name="Andreopoulos B."/>
            <person name="Lipzen A."/>
            <person name="Chen C."/>
            <person name="Yan M."/>
            <person name="Daum C."/>
            <person name="Ng V."/>
            <person name="Clum A."/>
            <person name="Steindorff A."/>
            <person name="Ohm R.A."/>
            <person name="Martin F."/>
            <person name="Silar P."/>
            <person name="Natvig D.O."/>
            <person name="Lalanne C."/>
            <person name="Gautier V."/>
            <person name="Ament-Velasquez S.L."/>
            <person name="Kruys A."/>
            <person name="Hutchinson M.I."/>
            <person name="Powell A.J."/>
            <person name="Barry K."/>
            <person name="Miller A.N."/>
            <person name="Grigoriev I.V."/>
            <person name="Debuchy R."/>
            <person name="Gladieux P."/>
            <person name="Hiltunen Thoren M."/>
            <person name="Johannesson H."/>
        </authorList>
    </citation>
    <scope>NUCLEOTIDE SEQUENCE</scope>
    <source>
        <strain evidence="1">CBS 232.78</strain>
    </source>
</reference>
<evidence type="ECO:0000313" key="2">
    <source>
        <dbReference type="Proteomes" id="UP001285441"/>
    </source>
</evidence>
<keyword evidence="2" id="KW-1185">Reference proteome</keyword>
<dbReference type="EMBL" id="JAULSW010000005">
    <property type="protein sequence ID" value="KAK3381048.1"/>
    <property type="molecule type" value="Genomic_DNA"/>
</dbReference>